<keyword evidence="1" id="KW-0812">Transmembrane</keyword>
<proteinExistence type="predicted"/>
<dbReference type="AlphaFoldDB" id="A0A6J6G686"/>
<evidence type="ECO:0000313" key="2">
    <source>
        <dbReference type="EMBL" id="CAB4596786.1"/>
    </source>
</evidence>
<organism evidence="2">
    <name type="scientific">freshwater metagenome</name>
    <dbReference type="NCBI Taxonomy" id="449393"/>
    <lineage>
        <taxon>unclassified sequences</taxon>
        <taxon>metagenomes</taxon>
        <taxon>ecological metagenomes</taxon>
    </lineage>
</organism>
<dbReference type="InterPro" id="IPR019681">
    <property type="entry name" value="DUF2530"/>
</dbReference>
<feature type="transmembrane region" description="Helical" evidence="1">
    <location>
        <begin position="5"/>
        <end position="25"/>
    </location>
</feature>
<feature type="transmembrane region" description="Helical" evidence="1">
    <location>
        <begin position="31"/>
        <end position="50"/>
    </location>
</feature>
<keyword evidence="1" id="KW-0472">Membrane</keyword>
<gene>
    <name evidence="2" type="ORF">UFOPK1798_00755</name>
</gene>
<evidence type="ECO:0000256" key="1">
    <source>
        <dbReference type="SAM" id="Phobius"/>
    </source>
</evidence>
<protein>
    <submittedName>
        <fullName evidence="2">Unannotated protein</fullName>
    </submittedName>
</protein>
<accession>A0A6J6G686</accession>
<sequence>MKQAIFVIAMGIVLWIVAFVFAVVMNADSNILWICVVGALLGVIGLRYTIKKGKREKI</sequence>
<dbReference type="Pfam" id="PF10745">
    <property type="entry name" value="DUF2530"/>
    <property type="match status" value="1"/>
</dbReference>
<reference evidence="2" key="1">
    <citation type="submission" date="2020-05" db="EMBL/GenBank/DDBJ databases">
        <authorList>
            <person name="Chiriac C."/>
            <person name="Salcher M."/>
            <person name="Ghai R."/>
            <person name="Kavagutti S V."/>
        </authorList>
    </citation>
    <scope>NUCLEOTIDE SEQUENCE</scope>
</reference>
<keyword evidence="1" id="KW-1133">Transmembrane helix</keyword>
<dbReference type="EMBL" id="CAEZUH010000070">
    <property type="protein sequence ID" value="CAB4596786.1"/>
    <property type="molecule type" value="Genomic_DNA"/>
</dbReference>
<name>A0A6J6G686_9ZZZZ</name>